<dbReference type="EMBL" id="OX597830">
    <property type="protein sequence ID" value="CAI9735099.1"/>
    <property type="molecule type" value="Genomic_DNA"/>
</dbReference>
<organism evidence="3 4">
    <name type="scientific">Octopus vulgaris</name>
    <name type="common">Common octopus</name>
    <dbReference type="NCBI Taxonomy" id="6645"/>
    <lineage>
        <taxon>Eukaryota</taxon>
        <taxon>Metazoa</taxon>
        <taxon>Spiralia</taxon>
        <taxon>Lophotrochozoa</taxon>
        <taxon>Mollusca</taxon>
        <taxon>Cephalopoda</taxon>
        <taxon>Coleoidea</taxon>
        <taxon>Octopodiformes</taxon>
        <taxon>Octopoda</taxon>
        <taxon>Incirrata</taxon>
        <taxon>Octopodidae</taxon>
        <taxon>Octopus</taxon>
    </lineage>
</organism>
<keyword evidence="1" id="KW-0732">Signal</keyword>
<feature type="signal peptide" evidence="1">
    <location>
        <begin position="1"/>
        <end position="22"/>
    </location>
</feature>
<gene>
    <name evidence="3" type="ORF">OCTVUL_1B015694</name>
</gene>
<evidence type="ECO:0000256" key="1">
    <source>
        <dbReference type="SAM" id="SignalP"/>
    </source>
</evidence>
<proteinExistence type="predicted"/>
<dbReference type="SUPFAM" id="SSF57414">
    <property type="entry name" value="Hairpin loop containing domain-like"/>
    <property type="match status" value="1"/>
</dbReference>
<keyword evidence="4" id="KW-1185">Reference proteome</keyword>
<dbReference type="Gene3D" id="3.50.4.10">
    <property type="entry name" value="Hepatocyte Growth Factor"/>
    <property type="match status" value="1"/>
</dbReference>
<dbReference type="Proteomes" id="UP001162480">
    <property type="component" value="Chromosome 17"/>
</dbReference>
<reference evidence="3" key="1">
    <citation type="submission" date="2023-08" db="EMBL/GenBank/DDBJ databases">
        <authorList>
            <person name="Alioto T."/>
            <person name="Alioto T."/>
            <person name="Gomez Garrido J."/>
        </authorList>
    </citation>
    <scope>NUCLEOTIDE SEQUENCE</scope>
</reference>
<protein>
    <recommendedName>
        <fullName evidence="2">Apple domain-containing protein</fullName>
    </recommendedName>
</protein>
<evidence type="ECO:0000259" key="2">
    <source>
        <dbReference type="Pfam" id="PF00024"/>
    </source>
</evidence>
<dbReference type="InterPro" id="IPR003609">
    <property type="entry name" value="Pan_app"/>
</dbReference>
<feature type="domain" description="Apple" evidence="2">
    <location>
        <begin position="32"/>
        <end position="97"/>
    </location>
</feature>
<name>A0AA36BJ57_OCTVU</name>
<dbReference type="Pfam" id="PF00024">
    <property type="entry name" value="PAN_1"/>
    <property type="match status" value="1"/>
</dbReference>
<feature type="chain" id="PRO_5041349270" description="Apple domain-containing protein" evidence="1">
    <location>
        <begin position="23"/>
        <end position="195"/>
    </location>
</feature>
<evidence type="ECO:0000313" key="4">
    <source>
        <dbReference type="Proteomes" id="UP001162480"/>
    </source>
</evidence>
<dbReference type="AlphaFoldDB" id="A0AA36BJ57"/>
<accession>A0AA36BJ57</accession>
<sequence length="195" mass="22392">MSKYLLLYFLFPILLKIQEAGTAKCPVNVIYGAMLENAENIAEPEPKSYFFCMLACKENTSCYSANYNADTSACYVNHRNSWSANITLQSSNWIYTEIDRYKFDNQVRVLTDMNVNQCHVKFLFDLRMIEERSGISNDSMKRSVLFEAKQNTLADIRMQTLGSVEGSMACAIKCMEDLNCVGFRYHSFCEVALKY</sequence>
<evidence type="ECO:0000313" key="3">
    <source>
        <dbReference type="EMBL" id="CAI9735099.1"/>
    </source>
</evidence>